<protein>
    <submittedName>
        <fullName evidence="1">Uncharacterized protein</fullName>
    </submittedName>
</protein>
<keyword evidence="2" id="KW-1185">Reference proteome</keyword>
<dbReference type="EMBL" id="CP011371">
    <property type="protein sequence ID" value="AKJ28932.1"/>
    <property type="molecule type" value="Genomic_DNA"/>
</dbReference>
<name>A0A0G3BHV7_9BURK</name>
<gene>
    <name evidence="1" type="ORF">AAW51_2241</name>
</gene>
<dbReference type="AlphaFoldDB" id="A0A0G3BHV7"/>
<dbReference type="KEGG" id="pbh:AAW51_2241"/>
<dbReference type="Proteomes" id="UP000035352">
    <property type="component" value="Chromosome"/>
</dbReference>
<sequence>MWRVEFCSDEFLPCLPEECQTNPGVYGFELAFWLARALAAQGFVTSYPMEEDWGWFIEYTHGELEVTVGCCSAAEEGAGYTGKPVEWSIFARPHRSLLRRLRNTTSSDAVVRLTDAIFAALSSKGIKLQNVDA</sequence>
<reference evidence="1 2" key="1">
    <citation type="submission" date="2015-05" db="EMBL/GenBank/DDBJ databases">
        <authorList>
            <person name="Tang B."/>
            <person name="Yu Y."/>
        </authorList>
    </citation>
    <scope>NUCLEOTIDE SEQUENCE [LARGE SCALE GENOMIC DNA]</scope>
    <source>
        <strain evidence="1 2">DSM 7029</strain>
    </source>
</reference>
<dbReference type="OrthoDB" id="1453393at2"/>
<evidence type="ECO:0000313" key="1">
    <source>
        <dbReference type="EMBL" id="AKJ28932.1"/>
    </source>
</evidence>
<proteinExistence type="predicted"/>
<organism evidence="1 2">
    <name type="scientific">Caldimonas brevitalea</name>
    <dbReference type="NCBI Taxonomy" id="413882"/>
    <lineage>
        <taxon>Bacteria</taxon>
        <taxon>Pseudomonadati</taxon>
        <taxon>Pseudomonadota</taxon>
        <taxon>Betaproteobacteria</taxon>
        <taxon>Burkholderiales</taxon>
        <taxon>Sphaerotilaceae</taxon>
        <taxon>Caldimonas</taxon>
    </lineage>
</organism>
<evidence type="ECO:0000313" key="2">
    <source>
        <dbReference type="Proteomes" id="UP000035352"/>
    </source>
</evidence>
<accession>A0A0G3BHV7</accession>
<dbReference type="RefSeq" id="WP_047194692.1">
    <property type="nucleotide sequence ID" value="NZ_CP011371.1"/>
</dbReference>